<reference evidence="2 3" key="1">
    <citation type="submission" date="2020-05" db="EMBL/GenBank/DDBJ databases">
        <title>Nakamurella sp. DB0629 isolated from air conditioner.</title>
        <authorList>
            <person name="Kim D.H."/>
            <person name="Kim D.-U."/>
        </authorList>
    </citation>
    <scope>NUCLEOTIDE SEQUENCE [LARGE SCALE GENOMIC DNA]</scope>
    <source>
        <strain evidence="2 3">DB0629</strain>
    </source>
</reference>
<evidence type="ECO:0000313" key="3">
    <source>
        <dbReference type="Proteomes" id="UP000562984"/>
    </source>
</evidence>
<feature type="region of interest" description="Disordered" evidence="1">
    <location>
        <begin position="1"/>
        <end position="78"/>
    </location>
</feature>
<comment type="caution">
    <text evidence="2">The sequence shown here is derived from an EMBL/GenBank/DDBJ whole genome shotgun (WGS) entry which is preliminary data.</text>
</comment>
<proteinExistence type="predicted"/>
<accession>A0A849AJ03</accession>
<dbReference type="Proteomes" id="UP000562984">
    <property type="component" value="Unassembled WGS sequence"/>
</dbReference>
<sequence>MGLFDSLRGRRTQQPDSSGAEIGPIDPGEPDPIDLRPRTDGSYHSSAGALRFTAAAVRESPEADPAAAKQDLGSADARTGEYTSAGRFLVRSPARGSVTFSAVAVTPDLLTLRRTDIGTGDSAVVDFRFQPD</sequence>
<name>A0A849AJ03_9ACTN</name>
<evidence type="ECO:0000313" key="2">
    <source>
        <dbReference type="EMBL" id="NNG36782.1"/>
    </source>
</evidence>
<dbReference type="RefSeq" id="WP_171200476.1">
    <property type="nucleotide sequence ID" value="NZ_JABEND010000008.1"/>
</dbReference>
<gene>
    <name evidence="2" type="ORF">HKD39_13880</name>
</gene>
<organism evidence="2 3">
    <name type="scientific">Nakamurella aerolata</name>
    <dbReference type="NCBI Taxonomy" id="1656892"/>
    <lineage>
        <taxon>Bacteria</taxon>
        <taxon>Bacillati</taxon>
        <taxon>Actinomycetota</taxon>
        <taxon>Actinomycetes</taxon>
        <taxon>Nakamurellales</taxon>
        <taxon>Nakamurellaceae</taxon>
        <taxon>Nakamurella</taxon>
    </lineage>
</organism>
<dbReference type="AlphaFoldDB" id="A0A849AJ03"/>
<evidence type="ECO:0000256" key="1">
    <source>
        <dbReference type="SAM" id="MobiDB-lite"/>
    </source>
</evidence>
<keyword evidence="3" id="KW-1185">Reference proteome</keyword>
<dbReference type="EMBL" id="JABEND010000008">
    <property type="protein sequence ID" value="NNG36782.1"/>
    <property type="molecule type" value="Genomic_DNA"/>
</dbReference>
<protein>
    <submittedName>
        <fullName evidence="2">Uncharacterized protein</fullName>
    </submittedName>
</protein>